<gene>
    <name evidence="2" type="ORF">DES52_10637</name>
</gene>
<organism evidence="2 3">
    <name type="scientific">Deinococcus yavapaiensis KR-236</name>
    <dbReference type="NCBI Taxonomy" id="694435"/>
    <lineage>
        <taxon>Bacteria</taxon>
        <taxon>Thermotogati</taxon>
        <taxon>Deinococcota</taxon>
        <taxon>Deinococci</taxon>
        <taxon>Deinococcales</taxon>
        <taxon>Deinococcaceae</taxon>
        <taxon>Deinococcus</taxon>
    </lineage>
</organism>
<evidence type="ECO:0000313" key="3">
    <source>
        <dbReference type="Proteomes" id="UP000248326"/>
    </source>
</evidence>
<dbReference type="Proteomes" id="UP000248326">
    <property type="component" value="Unassembled WGS sequence"/>
</dbReference>
<reference evidence="2 3" key="1">
    <citation type="submission" date="2018-06" db="EMBL/GenBank/DDBJ databases">
        <title>Genomic Encyclopedia of Type Strains, Phase IV (KMG-IV): sequencing the most valuable type-strain genomes for metagenomic binning, comparative biology and taxonomic classification.</title>
        <authorList>
            <person name="Goeker M."/>
        </authorList>
    </citation>
    <scope>NUCLEOTIDE SEQUENCE [LARGE SCALE GENOMIC DNA]</scope>
    <source>
        <strain evidence="2 3">DSM 18048</strain>
    </source>
</reference>
<accession>A0A318SIR4</accession>
<comment type="caution">
    <text evidence="2">The sequence shown here is derived from an EMBL/GenBank/DDBJ whole genome shotgun (WGS) entry which is preliminary data.</text>
</comment>
<dbReference type="EMBL" id="QJSX01000006">
    <property type="protein sequence ID" value="PYE54075.1"/>
    <property type="molecule type" value="Genomic_DNA"/>
</dbReference>
<feature type="region of interest" description="Disordered" evidence="1">
    <location>
        <begin position="106"/>
        <end position="134"/>
    </location>
</feature>
<proteinExistence type="predicted"/>
<dbReference type="AlphaFoldDB" id="A0A318SIR4"/>
<evidence type="ECO:0000256" key="1">
    <source>
        <dbReference type="SAM" id="MobiDB-lite"/>
    </source>
</evidence>
<evidence type="ECO:0000313" key="2">
    <source>
        <dbReference type="EMBL" id="PYE54075.1"/>
    </source>
</evidence>
<protein>
    <submittedName>
        <fullName evidence="2">Uncharacterized protein</fullName>
    </submittedName>
</protein>
<keyword evidence="3" id="KW-1185">Reference proteome</keyword>
<name>A0A318SIR4_9DEIO</name>
<sequence>MAKWSGKVFFPTASQANRALAYGIYPRASWHTDMSRPPDGKPRENPQLRRLDGVFLALDYGLYRLSDERLRALEAELRDTSERNVKRLVPLRPSEVIDALQRVRDERRRRRAPSNGERHLSRLPSALKPGGTWTPRDAAALTTRWAAFAREFEEER</sequence>
<dbReference type="OrthoDB" id="9969557at2"/>
<dbReference type="RefSeq" id="WP_110886472.1">
    <property type="nucleotide sequence ID" value="NZ_QJSX01000006.1"/>
</dbReference>